<name>A0A4Z2HS71_9TELE</name>
<organism evidence="2 3">
    <name type="scientific">Liparis tanakae</name>
    <name type="common">Tanaka's snailfish</name>
    <dbReference type="NCBI Taxonomy" id="230148"/>
    <lineage>
        <taxon>Eukaryota</taxon>
        <taxon>Metazoa</taxon>
        <taxon>Chordata</taxon>
        <taxon>Craniata</taxon>
        <taxon>Vertebrata</taxon>
        <taxon>Euteleostomi</taxon>
        <taxon>Actinopterygii</taxon>
        <taxon>Neopterygii</taxon>
        <taxon>Teleostei</taxon>
        <taxon>Neoteleostei</taxon>
        <taxon>Acanthomorphata</taxon>
        <taxon>Eupercaria</taxon>
        <taxon>Perciformes</taxon>
        <taxon>Cottioidei</taxon>
        <taxon>Cottales</taxon>
        <taxon>Liparidae</taxon>
        <taxon>Liparis</taxon>
    </lineage>
</organism>
<dbReference type="AlphaFoldDB" id="A0A4Z2HS71"/>
<evidence type="ECO:0000313" key="3">
    <source>
        <dbReference type="Proteomes" id="UP000314294"/>
    </source>
</evidence>
<reference evidence="2 3" key="1">
    <citation type="submission" date="2019-03" db="EMBL/GenBank/DDBJ databases">
        <title>First draft genome of Liparis tanakae, snailfish: a comprehensive survey of snailfish specific genes.</title>
        <authorList>
            <person name="Kim W."/>
            <person name="Song I."/>
            <person name="Jeong J.-H."/>
            <person name="Kim D."/>
            <person name="Kim S."/>
            <person name="Ryu S."/>
            <person name="Song J.Y."/>
            <person name="Lee S.K."/>
        </authorList>
    </citation>
    <scope>NUCLEOTIDE SEQUENCE [LARGE SCALE GENOMIC DNA]</scope>
    <source>
        <tissue evidence="2">Muscle</tissue>
    </source>
</reference>
<proteinExistence type="predicted"/>
<evidence type="ECO:0000256" key="1">
    <source>
        <dbReference type="SAM" id="MobiDB-lite"/>
    </source>
</evidence>
<gene>
    <name evidence="2" type="ORF">EYF80_021823</name>
</gene>
<evidence type="ECO:0000313" key="2">
    <source>
        <dbReference type="EMBL" id="TNN67854.1"/>
    </source>
</evidence>
<sequence length="169" mass="18516">MCRQIQSRSEYAMRHRPMLAVVLWRSQTRSTAPERPLGPSLAFSSRDLIISSARVKQRLRSVSTYLRHCCTARGFDSTIDTDGCSSSSSSSSSSFSITSFCSSLTKYTPDSSLPWMCDGNKGRGARTQGERNHNGTKENPRSPAGSDRSDRPGDLLEQRAAGGVSTHHV</sequence>
<dbReference type="Proteomes" id="UP000314294">
    <property type="component" value="Unassembled WGS sequence"/>
</dbReference>
<protein>
    <submittedName>
        <fullName evidence="2">Uncharacterized protein</fullName>
    </submittedName>
</protein>
<feature type="region of interest" description="Disordered" evidence="1">
    <location>
        <begin position="115"/>
        <end position="169"/>
    </location>
</feature>
<accession>A0A4Z2HS71</accession>
<comment type="caution">
    <text evidence="2">The sequence shown here is derived from an EMBL/GenBank/DDBJ whole genome shotgun (WGS) entry which is preliminary data.</text>
</comment>
<feature type="compositionally biased region" description="Basic and acidic residues" evidence="1">
    <location>
        <begin position="128"/>
        <end position="140"/>
    </location>
</feature>
<feature type="compositionally biased region" description="Basic and acidic residues" evidence="1">
    <location>
        <begin position="147"/>
        <end position="157"/>
    </location>
</feature>
<dbReference type="EMBL" id="SRLO01000197">
    <property type="protein sequence ID" value="TNN67854.1"/>
    <property type="molecule type" value="Genomic_DNA"/>
</dbReference>
<keyword evidence="3" id="KW-1185">Reference proteome</keyword>